<keyword evidence="2" id="KW-0804">Transcription</keyword>
<dbReference type="InterPro" id="IPR036388">
    <property type="entry name" value="WH-like_DNA-bd_sf"/>
</dbReference>
<keyword evidence="5" id="KW-1185">Reference proteome</keyword>
<dbReference type="InterPro" id="IPR051677">
    <property type="entry name" value="AfsR-DnrI-RedD_regulator"/>
</dbReference>
<dbReference type="CDD" id="cd15831">
    <property type="entry name" value="BTAD"/>
    <property type="match status" value="1"/>
</dbReference>
<dbReference type="EMBL" id="JBIQWL010000002">
    <property type="protein sequence ID" value="MFH8250271.1"/>
    <property type="molecule type" value="Genomic_DNA"/>
</dbReference>
<dbReference type="InterPro" id="IPR016032">
    <property type="entry name" value="Sig_transdc_resp-reg_C-effctor"/>
</dbReference>
<protein>
    <submittedName>
        <fullName evidence="4">BTAD domain-containing putative transcriptional regulator</fullName>
    </submittedName>
</protein>
<dbReference type="SMART" id="SM01043">
    <property type="entry name" value="BTAD"/>
    <property type="match status" value="1"/>
</dbReference>
<dbReference type="InterPro" id="IPR011044">
    <property type="entry name" value="Quino_amine_DH_bsu"/>
</dbReference>
<sequence length="1386" mass="147628">MVVKVLGPLETGTDPLSPRERTVLSALIVRAGSTIAPAELAEAWWGETPPRTWEQQIRNSIARIRARLGRTSIETLGWEYRLGLDPDAIDAVRFERLVSTARGHALRGEQDRAVDAYGRALALWRGAPLQDVTRWEPGVVEAMRLNEIRASAEEELLDARLAAGEHRSVIADAERLLREEPLREDRWAIVALANYRANRQAEGLAVVRRARERLADELGIEPGPRLAELELAMLRRDPALDAPIPLPPTIGVCPYPGLRPFGPDDAEVFFGRDGDIEILLDRVAPGAIVTIAGASGTGKSSLLLAGLVPRLRARGGVVEVIRPSVDGAAALGRAVERAHLVAVDQAEELLRIEDSAAFAEVARTFLDGGGTILLTARSDALDALRALPEIGDEIGRGVYLLGGLTDAAYRSAIEQPARQAGLALEPGLVEVAVRDAGDRSSTLPHLSHAMQETWSRREGATLTVEGYRLSGGIPGAIAQSAEEAFRVLSPEDQAICRSLLLRLVDRGADGISTRRRVPADPLLADPRRRRVLEGLVRGRLVTLDGDAVVVAHEAVATAWPRLDAWLEEDADGARTLRSIEGAAATWEAGEHDDDDLLRGARLHSALTWRDAADPDLTAVERAYLVASDLHSQGVLRELSERAAHEKRRNRVLRGALAVAGLLLVAAVVAGSLAVVRGQDAAAAAKDAQIEAVTATSLSLRENDRDAAALLAAEAYRRWPGDARVRSALLGTITSANGLLDTHRTKGADRTITRMIPGTTRALRVRDGAAGSALEIVETATGDVVRKLDVELDVPDRWFANSRDVDVSGDGRVAVIQSPVSVDPDDPTCCWNQLTFVDLVAGTELPGSQLLKIRTSTHIDLGGDGSVAYLVHPITGDLIAVGTRTGDVRTSSPAAFDDFSGQGGLYNGVAVLDDRLVAAAVADRVDIFDRQTLALVRSIALSARYADNWLLADAAGGLIASGRDGLAKVTPATGAVVWERPVSFSDVCFNLALTHSGVLVCSGLDTVAVLDPATGLRTGRAVHTQFDDSYRIGVIDDDTILIDAGSSASWMRWRLDGSGAAIQPIARGRAIVDPPSADGRFINTVPIDDGPAQLWTLGTDSPTGIEADGMALLSTATVDFYHEDQGVEGLQTIATGTQHPYRIPGLPHDFALTDGGWGPDAFASFDGKSVAFDPSTGRQVGATLAVPDSPFDYVQSISESMDGRLVVIDWLDFGLGKSQSALFRLSDGKMLAQGLPDRDRVVITPSGAIIAAGGESVERVDPKTFEPSSTLAQADGGSQLLMASLDEKTLLNVGYDNRLRLYDLTADIPLGDTIDGDTPQGWPGGFLTADGKTLLTNSPNGVLAWDLRPDAEARAACALAGREFSAAEWSTYFPGEPQVATCDELGS</sequence>
<evidence type="ECO:0000313" key="4">
    <source>
        <dbReference type="EMBL" id="MFH8250271.1"/>
    </source>
</evidence>
<organism evidence="4 5">
    <name type="scientific">Microbacterium alkaliflavum</name>
    <dbReference type="NCBI Taxonomy" id="3248839"/>
    <lineage>
        <taxon>Bacteria</taxon>
        <taxon>Bacillati</taxon>
        <taxon>Actinomycetota</taxon>
        <taxon>Actinomycetes</taxon>
        <taxon>Micrococcales</taxon>
        <taxon>Microbacteriaceae</taxon>
        <taxon>Microbacterium</taxon>
    </lineage>
</organism>
<dbReference type="Gene3D" id="1.25.40.10">
    <property type="entry name" value="Tetratricopeptide repeat domain"/>
    <property type="match status" value="1"/>
</dbReference>
<accession>A0ABW7Q5Z0</accession>
<dbReference type="Proteomes" id="UP001610861">
    <property type="component" value="Unassembled WGS sequence"/>
</dbReference>
<dbReference type="Pfam" id="PF03704">
    <property type="entry name" value="BTAD"/>
    <property type="match status" value="1"/>
</dbReference>
<comment type="caution">
    <text evidence="4">The sequence shown here is derived from an EMBL/GenBank/DDBJ whole genome shotgun (WGS) entry which is preliminary data.</text>
</comment>
<gene>
    <name evidence="4" type="ORF">ACH3VR_07895</name>
</gene>
<dbReference type="InterPro" id="IPR049052">
    <property type="entry name" value="nSTAND1"/>
</dbReference>
<dbReference type="SUPFAM" id="SSF48452">
    <property type="entry name" value="TPR-like"/>
    <property type="match status" value="1"/>
</dbReference>
<evidence type="ECO:0000256" key="1">
    <source>
        <dbReference type="ARBA" id="ARBA00023015"/>
    </source>
</evidence>
<dbReference type="SUPFAM" id="SSF46894">
    <property type="entry name" value="C-terminal effector domain of the bipartite response regulators"/>
    <property type="match status" value="1"/>
</dbReference>
<dbReference type="SUPFAM" id="SSF52540">
    <property type="entry name" value="P-loop containing nucleoside triphosphate hydrolases"/>
    <property type="match status" value="1"/>
</dbReference>
<evidence type="ECO:0000259" key="3">
    <source>
        <dbReference type="SMART" id="SM01043"/>
    </source>
</evidence>
<keyword evidence="1" id="KW-0805">Transcription regulation</keyword>
<reference evidence="4 5" key="1">
    <citation type="submission" date="2024-09" db="EMBL/GenBank/DDBJ databases">
        <authorList>
            <person name="Pan X."/>
        </authorList>
    </citation>
    <scope>NUCLEOTIDE SEQUENCE [LARGE SCALE GENOMIC DNA]</scope>
    <source>
        <strain evidence="4 5">B2969</strain>
    </source>
</reference>
<proteinExistence type="predicted"/>
<dbReference type="Pfam" id="PF20703">
    <property type="entry name" value="nSTAND1"/>
    <property type="match status" value="1"/>
</dbReference>
<dbReference type="Gene3D" id="1.10.10.10">
    <property type="entry name" value="Winged helix-like DNA-binding domain superfamily/Winged helix DNA-binding domain"/>
    <property type="match status" value="1"/>
</dbReference>
<dbReference type="InterPro" id="IPR027417">
    <property type="entry name" value="P-loop_NTPase"/>
</dbReference>
<feature type="domain" description="Bacterial transcriptional activator" evidence="3">
    <location>
        <begin position="89"/>
        <end position="234"/>
    </location>
</feature>
<dbReference type="SUPFAM" id="SSF50969">
    <property type="entry name" value="YVTN repeat-like/Quinoprotein amine dehydrogenase"/>
    <property type="match status" value="2"/>
</dbReference>
<dbReference type="PANTHER" id="PTHR35807">
    <property type="entry name" value="TRANSCRIPTIONAL REGULATOR REDD-RELATED"/>
    <property type="match status" value="1"/>
</dbReference>
<name>A0ABW7Q5Z0_9MICO</name>
<evidence type="ECO:0000313" key="5">
    <source>
        <dbReference type="Proteomes" id="UP001610861"/>
    </source>
</evidence>
<dbReference type="RefSeq" id="WP_396640202.1">
    <property type="nucleotide sequence ID" value="NZ_JBIQWL010000002.1"/>
</dbReference>
<dbReference type="InterPro" id="IPR005158">
    <property type="entry name" value="BTAD"/>
</dbReference>
<dbReference type="InterPro" id="IPR011990">
    <property type="entry name" value="TPR-like_helical_dom_sf"/>
</dbReference>
<dbReference type="PANTHER" id="PTHR35807:SF1">
    <property type="entry name" value="TRANSCRIPTIONAL REGULATOR REDD"/>
    <property type="match status" value="1"/>
</dbReference>
<evidence type="ECO:0000256" key="2">
    <source>
        <dbReference type="ARBA" id="ARBA00023163"/>
    </source>
</evidence>